<dbReference type="InterPro" id="IPR008754">
    <property type="entry name" value="Peptidase_M43"/>
</dbReference>
<dbReference type="GO" id="GO:0006508">
    <property type="term" value="P:proteolysis"/>
    <property type="evidence" value="ECO:0007669"/>
    <property type="project" value="UniProtKB-KW"/>
</dbReference>
<dbReference type="CDD" id="cd04275">
    <property type="entry name" value="ZnMc_pappalysin_like"/>
    <property type="match status" value="1"/>
</dbReference>
<sequence>MRNPGRLTVLSACLLATACTTNEKTGEESTQTATAELRADAVNAHGKAAHAPCGTRQPTEEELSKVNEHLARHAENAKAKKPGGGGGSVTGGTLNVYFHVINQGSGVNNGDLTAQMIADQLTVLNDAYRAWGWSFNLVATTRTTNSSWFNTCDQTATETAMKTALRQGTADDLNLYSCNPGGGLLGWATFPDWYASNPKDDGVVMLYSSVPGGSAAPYNLGDTATHEVGHWMGLYHTFQGGCAKTNDSVSDTPAERSSAFGCPTGRDTCSGAGLDPIKNFMDYTDDACMDHFTAGQDARMDQMFSAYRYGK</sequence>
<keyword evidence="2" id="KW-0645">Protease</keyword>
<evidence type="ECO:0000259" key="9">
    <source>
        <dbReference type="Pfam" id="PF05572"/>
    </source>
</evidence>
<organism evidence="10">
    <name type="scientific">Aggregicoccus edonensis</name>
    <dbReference type="NCBI Taxonomy" id="1450165"/>
    <lineage>
        <taxon>Bacteria</taxon>
        <taxon>Pseudomonadati</taxon>
        <taxon>Myxococcota</taxon>
        <taxon>Myxococcia</taxon>
        <taxon>Myxococcales</taxon>
        <taxon>Cystobacterineae</taxon>
        <taxon>Myxococcaceae</taxon>
        <taxon>Aggregicoccus</taxon>
    </lineage>
</organism>
<keyword evidence="3" id="KW-0479">Metal-binding</keyword>
<proteinExistence type="inferred from homology"/>
<reference evidence="10" key="1">
    <citation type="journal article" date="2018" name="J. Ind. Microbiol. Biotechnol.">
        <title>Genome mining reveals uncommon alkylpyrones as type III PKS products from myxobacteria.</title>
        <authorList>
            <person name="Hug J.J."/>
            <person name="Panter F."/>
            <person name="Krug D."/>
            <person name="Muller R."/>
        </authorList>
    </citation>
    <scope>NUCLEOTIDE SEQUENCE</scope>
    <source>
        <strain evidence="10">MCy10622</strain>
    </source>
</reference>
<dbReference type="Gene3D" id="3.40.390.10">
    <property type="entry name" value="Collagenase (Catalytic Domain)"/>
    <property type="match status" value="1"/>
</dbReference>
<dbReference type="GO" id="GO:0046872">
    <property type="term" value="F:metal ion binding"/>
    <property type="evidence" value="ECO:0007669"/>
    <property type="project" value="UniProtKB-KW"/>
</dbReference>
<dbReference type="PANTHER" id="PTHR47466:SF1">
    <property type="entry name" value="METALLOPROTEASE MEP1 (AFU_ORTHOLOGUE AFUA_1G07730)-RELATED"/>
    <property type="match status" value="1"/>
</dbReference>
<evidence type="ECO:0000256" key="6">
    <source>
        <dbReference type="ARBA" id="ARBA00022833"/>
    </source>
</evidence>
<dbReference type="GO" id="GO:0008237">
    <property type="term" value="F:metallopeptidase activity"/>
    <property type="evidence" value="ECO:0007669"/>
    <property type="project" value="UniProtKB-KW"/>
</dbReference>
<keyword evidence="4" id="KW-0732">Signal</keyword>
<evidence type="ECO:0000256" key="4">
    <source>
        <dbReference type="ARBA" id="ARBA00022729"/>
    </source>
</evidence>
<keyword evidence="8" id="KW-1015">Disulfide bond</keyword>
<keyword evidence="5" id="KW-0378">Hydrolase</keyword>
<accession>A0A3Q8I2A4</accession>
<evidence type="ECO:0000256" key="8">
    <source>
        <dbReference type="ARBA" id="ARBA00023157"/>
    </source>
</evidence>
<keyword evidence="7" id="KW-0482">Metalloprotease</keyword>
<evidence type="ECO:0000256" key="2">
    <source>
        <dbReference type="ARBA" id="ARBA00022670"/>
    </source>
</evidence>
<evidence type="ECO:0000313" key="10">
    <source>
        <dbReference type="EMBL" id="AYM52681.1"/>
    </source>
</evidence>
<evidence type="ECO:0000256" key="5">
    <source>
        <dbReference type="ARBA" id="ARBA00022801"/>
    </source>
</evidence>
<protein>
    <recommendedName>
        <fullName evidence="9">Peptidase M43 pregnancy-associated plasma-A domain-containing protein</fullName>
    </recommendedName>
</protein>
<dbReference type="EMBL" id="MH908881">
    <property type="protein sequence ID" value="AYM52681.1"/>
    <property type="molecule type" value="Genomic_DNA"/>
</dbReference>
<dbReference type="InterPro" id="IPR024079">
    <property type="entry name" value="MetalloPept_cat_dom_sf"/>
</dbReference>
<dbReference type="SUPFAM" id="SSF55486">
    <property type="entry name" value="Metalloproteases ('zincins'), catalytic domain"/>
    <property type="match status" value="1"/>
</dbReference>
<dbReference type="AlphaFoldDB" id="A0A3Q8I2A4"/>
<dbReference type="PANTHER" id="PTHR47466">
    <property type="match status" value="1"/>
</dbReference>
<dbReference type="Pfam" id="PF05572">
    <property type="entry name" value="Peptidase_M43"/>
    <property type="match status" value="1"/>
</dbReference>
<evidence type="ECO:0000256" key="1">
    <source>
        <dbReference type="ARBA" id="ARBA00008721"/>
    </source>
</evidence>
<name>A0A3Q8I2A4_9BACT</name>
<feature type="domain" description="Peptidase M43 pregnancy-associated plasma-A" evidence="9">
    <location>
        <begin position="219"/>
        <end position="303"/>
    </location>
</feature>
<evidence type="ECO:0000256" key="3">
    <source>
        <dbReference type="ARBA" id="ARBA00022723"/>
    </source>
</evidence>
<comment type="similarity">
    <text evidence="1">Belongs to the peptidase M43B family.</text>
</comment>
<keyword evidence="6" id="KW-0862">Zinc</keyword>
<evidence type="ECO:0000256" key="7">
    <source>
        <dbReference type="ARBA" id="ARBA00023049"/>
    </source>
</evidence>
<dbReference type="PROSITE" id="PS51257">
    <property type="entry name" value="PROKAR_LIPOPROTEIN"/>
    <property type="match status" value="1"/>
</dbReference>